<evidence type="ECO:0000313" key="1">
    <source>
        <dbReference type="EMBL" id="ETW98171.1"/>
    </source>
</evidence>
<gene>
    <name evidence="1" type="ORF">ETSY1_19900</name>
</gene>
<reference evidence="1 2" key="1">
    <citation type="journal article" date="2014" name="Nature">
        <title>An environmental bacterial taxon with a large and distinct metabolic repertoire.</title>
        <authorList>
            <person name="Wilson M.C."/>
            <person name="Mori T."/>
            <person name="Ruckert C."/>
            <person name="Uria A.R."/>
            <person name="Helf M.J."/>
            <person name="Takada K."/>
            <person name="Gernert C."/>
            <person name="Steffens U.A."/>
            <person name="Heycke N."/>
            <person name="Schmitt S."/>
            <person name="Rinke C."/>
            <person name="Helfrich E.J."/>
            <person name="Brachmann A.O."/>
            <person name="Gurgui C."/>
            <person name="Wakimoto T."/>
            <person name="Kracht M."/>
            <person name="Crusemann M."/>
            <person name="Hentschel U."/>
            <person name="Abe I."/>
            <person name="Matsunaga S."/>
            <person name="Kalinowski J."/>
            <person name="Takeyama H."/>
            <person name="Piel J."/>
        </authorList>
    </citation>
    <scope>NUCLEOTIDE SEQUENCE [LARGE SCALE GENOMIC DNA]</scope>
    <source>
        <strain evidence="2">TSY1</strain>
    </source>
</reference>
<name>W4LLD9_ENTF1</name>
<dbReference type="AlphaFoldDB" id="W4LLD9"/>
<protein>
    <recommendedName>
        <fullName evidence="3">HPr kinase/phosphorylase C-terminal domain-containing protein</fullName>
    </recommendedName>
</protein>
<proteinExistence type="predicted"/>
<comment type="caution">
    <text evidence="1">The sequence shown here is derived from an EMBL/GenBank/DDBJ whole genome shotgun (WGS) entry which is preliminary data.</text>
</comment>
<dbReference type="Gene3D" id="3.40.50.300">
    <property type="entry name" value="P-loop containing nucleotide triphosphate hydrolases"/>
    <property type="match status" value="1"/>
</dbReference>
<dbReference type="HOGENOM" id="CLU_073290_2_0_7"/>
<evidence type="ECO:0000313" key="2">
    <source>
        <dbReference type="Proteomes" id="UP000019141"/>
    </source>
</evidence>
<sequence length="327" mass="36740">MRHLLNCHITPYHVYGLTLLSHVPLPELPPAPQGTVTETGAIYLSLRQEPCTATDAAHEVMSWTLPTGEPWLSCAKFEGGYVLRFTHLADFCVDRTGREITCYPRSALLQETLSHLLLDHVLPLVLNIRGQDALHATSVLTPHGVCAFTGATGMGKSTLAASFHRAGYPILSDDCLVLQPRQGYLMATPSYPGLRLWDDTLSFLHLTHHPTQPVAHYTTKQRLITPDRIAHLPDTSRSLVAIYSLIRQPAEDTPVQSQRLSRRAALMELLPHIFRMDITDRHMLIRQLDFLEQVVTHVPIYRLHFPSSFDILSSLQETILTDLIQTQ</sequence>
<dbReference type="InterPro" id="IPR027417">
    <property type="entry name" value="P-loop_NTPase"/>
</dbReference>
<evidence type="ECO:0008006" key="3">
    <source>
        <dbReference type="Google" id="ProtNLM"/>
    </source>
</evidence>
<dbReference type="EMBL" id="AZHW01000579">
    <property type="protein sequence ID" value="ETW98171.1"/>
    <property type="molecule type" value="Genomic_DNA"/>
</dbReference>
<keyword evidence="2" id="KW-1185">Reference proteome</keyword>
<dbReference type="SUPFAM" id="SSF53795">
    <property type="entry name" value="PEP carboxykinase-like"/>
    <property type="match status" value="1"/>
</dbReference>
<organism evidence="1 2">
    <name type="scientific">Entotheonella factor</name>
    <dbReference type="NCBI Taxonomy" id="1429438"/>
    <lineage>
        <taxon>Bacteria</taxon>
        <taxon>Pseudomonadati</taxon>
        <taxon>Nitrospinota/Tectimicrobiota group</taxon>
        <taxon>Candidatus Tectimicrobiota</taxon>
        <taxon>Candidatus Entotheonellia</taxon>
        <taxon>Candidatus Entotheonellales</taxon>
        <taxon>Candidatus Entotheonellaceae</taxon>
        <taxon>Candidatus Entotheonella</taxon>
    </lineage>
</organism>
<dbReference type="Proteomes" id="UP000019141">
    <property type="component" value="Unassembled WGS sequence"/>
</dbReference>
<accession>W4LLD9</accession>